<dbReference type="InterPro" id="IPR000184">
    <property type="entry name" value="Bac_surfAg_D15"/>
</dbReference>
<keyword evidence="3" id="KW-0732">Signal</keyword>
<evidence type="ECO:0000256" key="1">
    <source>
        <dbReference type="ARBA" id="ARBA00004370"/>
    </source>
</evidence>
<accession>A0A1M5AP58</accession>
<comment type="subcellular location">
    <subcellularLocation>
        <location evidence="1">Membrane</location>
    </subcellularLocation>
</comment>
<evidence type="ECO:0000256" key="3">
    <source>
        <dbReference type="SAM" id="SignalP"/>
    </source>
</evidence>
<dbReference type="AlphaFoldDB" id="A0A1M5AP58"/>
<reference evidence="5 6" key="1">
    <citation type="submission" date="2016-11" db="EMBL/GenBank/DDBJ databases">
        <authorList>
            <person name="Jaros S."/>
            <person name="Januszkiewicz K."/>
            <person name="Wedrychowicz H."/>
        </authorList>
    </citation>
    <scope>NUCLEOTIDE SEQUENCE [LARGE SCALE GENOMIC DNA]</scope>
    <source>
        <strain evidence="5 6">DSM 18119</strain>
    </source>
</reference>
<name>A0A1M5AP58_9BACT</name>
<dbReference type="Pfam" id="PF01103">
    <property type="entry name" value="Omp85"/>
    <property type="match status" value="1"/>
</dbReference>
<feature type="domain" description="Bacterial surface antigen (D15)" evidence="4">
    <location>
        <begin position="230"/>
        <end position="410"/>
    </location>
</feature>
<organism evidence="5 6">
    <name type="scientific">Flavisolibacter ginsengisoli DSM 18119</name>
    <dbReference type="NCBI Taxonomy" id="1121884"/>
    <lineage>
        <taxon>Bacteria</taxon>
        <taxon>Pseudomonadati</taxon>
        <taxon>Bacteroidota</taxon>
        <taxon>Chitinophagia</taxon>
        <taxon>Chitinophagales</taxon>
        <taxon>Chitinophagaceae</taxon>
        <taxon>Flavisolibacter</taxon>
    </lineage>
</organism>
<protein>
    <recommendedName>
        <fullName evidence="4">Bacterial surface antigen (D15) domain-containing protein</fullName>
    </recommendedName>
</protein>
<sequence>MIKNKAHQIYWRKPRTLAKTIVLLLMVPLFPCHLHAQDATTIIPKNNASKTDTARQTDLIDIAKSLFHIKPGKVREQKDQKIYFSLLPIGASVPGGTGRALVTATTAGIYLGPRRTTNLSTATFAPYWNFGGRFGLPLRTSIWFPGNTKTIQGDTRFLVYPQFTWGLGSSHGTDEKMLVDYKYIRFYQSWLNRVRSYFFAGLGYNLDYHFNINTPDSLVDLKTYTGYPYGTGRNSFSSGITVNLLYDTRNNSFNPLPGFYGNIIYRVNPRFLGSNDNWHSLYVDVRKYLSLNAANPNQQNKLAFWSYMWTVLNKNSPYLDLPNIGGDPYNRSGRGIDQNRYRGRTLFYLESEYRRDITRNGLLGFVVFANTNTVSGSGTLFTSWHPAMGAGLRIKYNKGSNTNIGIDYGISKGFSSIMLNLGEAF</sequence>
<evidence type="ECO:0000313" key="6">
    <source>
        <dbReference type="Proteomes" id="UP000184048"/>
    </source>
</evidence>
<gene>
    <name evidence="5" type="ORF">SAMN02745131_02298</name>
</gene>
<evidence type="ECO:0000259" key="4">
    <source>
        <dbReference type="Pfam" id="PF01103"/>
    </source>
</evidence>
<keyword evidence="6" id="KW-1185">Reference proteome</keyword>
<dbReference type="EMBL" id="FQUU01000009">
    <property type="protein sequence ID" value="SHF31946.1"/>
    <property type="molecule type" value="Genomic_DNA"/>
</dbReference>
<feature type="signal peptide" evidence="3">
    <location>
        <begin position="1"/>
        <end position="36"/>
    </location>
</feature>
<keyword evidence="2" id="KW-0472">Membrane</keyword>
<dbReference type="STRING" id="1121884.SAMN02745131_02298"/>
<evidence type="ECO:0000313" key="5">
    <source>
        <dbReference type="EMBL" id="SHF31946.1"/>
    </source>
</evidence>
<evidence type="ECO:0000256" key="2">
    <source>
        <dbReference type="ARBA" id="ARBA00023136"/>
    </source>
</evidence>
<feature type="chain" id="PRO_5012928704" description="Bacterial surface antigen (D15) domain-containing protein" evidence="3">
    <location>
        <begin position="37"/>
        <end position="425"/>
    </location>
</feature>
<dbReference type="Gene3D" id="2.40.160.50">
    <property type="entry name" value="membrane protein fhac: a member of the omp85/tpsb transporter family"/>
    <property type="match status" value="1"/>
</dbReference>
<dbReference type="Proteomes" id="UP000184048">
    <property type="component" value="Unassembled WGS sequence"/>
</dbReference>
<proteinExistence type="predicted"/>